<keyword evidence="6" id="KW-1185">Reference proteome</keyword>
<evidence type="ECO:0000313" key="6">
    <source>
        <dbReference type="Proteomes" id="UP000078200"/>
    </source>
</evidence>
<evidence type="ECO:0000256" key="1">
    <source>
        <dbReference type="ARBA" id="ARBA00022690"/>
    </source>
</evidence>
<dbReference type="SMART" id="SM00093">
    <property type="entry name" value="SERPIN"/>
    <property type="match status" value="1"/>
</dbReference>
<dbReference type="CDD" id="cd19578">
    <property type="entry name" value="serpinK_insect_SRPN2-like"/>
    <property type="match status" value="1"/>
</dbReference>
<organism evidence="5 6">
    <name type="scientific">Glossina austeni</name>
    <name type="common">Savannah tsetse fly</name>
    <dbReference type="NCBI Taxonomy" id="7395"/>
    <lineage>
        <taxon>Eukaryota</taxon>
        <taxon>Metazoa</taxon>
        <taxon>Ecdysozoa</taxon>
        <taxon>Arthropoda</taxon>
        <taxon>Hexapoda</taxon>
        <taxon>Insecta</taxon>
        <taxon>Pterygota</taxon>
        <taxon>Neoptera</taxon>
        <taxon>Endopterygota</taxon>
        <taxon>Diptera</taxon>
        <taxon>Brachycera</taxon>
        <taxon>Muscomorpha</taxon>
        <taxon>Hippoboscoidea</taxon>
        <taxon>Glossinidae</taxon>
        <taxon>Glossina</taxon>
    </lineage>
</organism>
<evidence type="ECO:0000313" key="5">
    <source>
        <dbReference type="EnsemblMetazoa" id="GAUT020005-PA"/>
    </source>
</evidence>
<keyword evidence="1" id="KW-0646">Protease inhibitor</keyword>
<dbReference type="SUPFAM" id="SSF56574">
    <property type="entry name" value="Serpins"/>
    <property type="match status" value="1"/>
</dbReference>
<dbReference type="Proteomes" id="UP000078200">
    <property type="component" value="Unassembled WGS sequence"/>
</dbReference>
<proteinExistence type="inferred from homology"/>
<dbReference type="EnsemblMetazoa" id="GAUT020005-RA">
    <property type="protein sequence ID" value="GAUT020005-PA"/>
    <property type="gene ID" value="GAUT020005"/>
</dbReference>
<evidence type="ECO:0000259" key="4">
    <source>
        <dbReference type="SMART" id="SM00093"/>
    </source>
</evidence>
<dbReference type="InterPro" id="IPR042185">
    <property type="entry name" value="Serpin_sf_2"/>
</dbReference>
<keyword evidence="2" id="KW-0722">Serine protease inhibitor</keyword>
<reference evidence="5" key="1">
    <citation type="submission" date="2020-05" db="UniProtKB">
        <authorList>
            <consortium name="EnsemblMetazoa"/>
        </authorList>
    </citation>
    <scope>IDENTIFICATION</scope>
    <source>
        <strain evidence="5">TTRI</strain>
    </source>
</reference>
<dbReference type="InterPro" id="IPR023796">
    <property type="entry name" value="Serpin_dom"/>
</dbReference>
<dbReference type="Gene3D" id="2.30.39.10">
    <property type="entry name" value="Alpha-1-antitrypsin, domain 1"/>
    <property type="match status" value="1"/>
</dbReference>
<dbReference type="Gene3D" id="3.30.497.10">
    <property type="entry name" value="Antithrombin, subunit I, domain 2"/>
    <property type="match status" value="1"/>
</dbReference>
<dbReference type="GO" id="GO:0004867">
    <property type="term" value="F:serine-type endopeptidase inhibitor activity"/>
    <property type="evidence" value="ECO:0007669"/>
    <property type="project" value="UniProtKB-KW"/>
</dbReference>
<dbReference type="AlphaFoldDB" id="A0A1A9UYP3"/>
<dbReference type="InterPro" id="IPR036186">
    <property type="entry name" value="Serpin_sf"/>
</dbReference>
<dbReference type="InterPro" id="IPR042178">
    <property type="entry name" value="Serpin_sf_1"/>
</dbReference>
<sequence>MIRKNYKPFVCGAVLVFFMALSLIGATVRPDAKSLDEKNLLKRMEIFDSINTQFFSPGISTYDDFDDYVPFSSDAHDRFSWGLLKLVLKEEKTNVIISPFSIKLLLAVLAEATSNNTQTQRELLNTLEDIKSTDNLRGFYRKLLASLKKENPYYSLNLETRIFASEFIEPEQRYAAMLFSYYDTGIERLNFTDEQGSADFINNWCANATNGHLKSLVSKDNIKNSVLLLTNAIYFHGTWRRQFNETYEGVFFKTPNAETRVQYMTITDYFYYYDHMNAKILRLPYRGKKFSMFILLPKIDGGIEEFLDTLKNDQVKTLQFMMEETKLKVTLPKFHFEFDKNLKEPLIDLGIRDIFTDHASLAGLARGAGVAGRLKVTNVLQKAGIDFNEKGTEAYASTVFEIGNKFGGNPLIEEFNVNRPFVFFIEEEQTGMVMYLPISNRLPREYCNNEAFIKDLDFSNCFPSLSVDDALANATGDGKDGTDLVVRKALTNEPIEFATTSHHPHYGGLAPWLKGVGGGGGGGVILTSLSLVKFIPSGNLELSSNVSAFSALSNFCISSSS</sequence>
<dbReference type="PANTHER" id="PTHR11461">
    <property type="entry name" value="SERINE PROTEASE INHIBITOR, SERPIN"/>
    <property type="match status" value="1"/>
</dbReference>
<accession>A0A1A9UYP3</accession>
<feature type="domain" description="Serpin" evidence="4">
    <location>
        <begin position="81"/>
        <end position="437"/>
    </location>
</feature>
<dbReference type="PROSITE" id="PS00284">
    <property type="entry name" value="SERPIN"/>
    <property type="match status" value="1"/>
</dbReference>
<name>A0A1A9UYP3_GLOAU</name>
<evidence type="ECO:0000256" key="3">
    <source>
        <dbReference type="RuleBase" id="RU000411"/>
    </source>
</evidence>
<dbReference type="PANTHER" id="PTHR11461:SF357">
    <property type="entry name" value="SERINE PROTEASE INHIBITOR 27A"/>
    <property type="match status" value="1"/>
</dbReference>
<dbReference type="GO" id="GO:0005615">
    <property type="term" value="C:extracellular space"/>
    <property type="evidence" value="ECO:0007669"/>
    <property type="project" value="InterPro"/>
</dbReference>
<comment type="similarity">
    <text evidence="3">Belongs to the serpin family.</text>
</comment>
<dbReference type="InterPro" id="IPR000215">
    <property type="entry name" value="Serpin_fam"/>
</dbReference>
<dbReference type="InterPro" id="IPR023795">
    <property type="entry name" value="Serpin_CS"/>
</dbReference>
<dbReference type="STRING" id="7395.A0A1A9UYP3"/>
<evidence type="ECO:0000256" key="2">
    <source>
        <dbReference type="ARBA" id="ARBA00022900"/>
    </source>
</evidence>
<dbReference type="Pfam" id="PF00079">
    <property type="entry name" value="Serpin"/>
    <property type="match status" value="1"/>
</dbReference>
<dbReference type="VEuPathDB" id="VectorBase:GAUT020005"/>
<protein>
    <recommendedName>
        <fullName evidence="4">Serpin domain-containing protein</fullName>
    </recommendedName>
</protein>